<accession>A0A2S8FYI4</accession>
<dbReference type="Pfam" id="PF00300">
    <property type="entry name" value="His_Phos_1"/>
    <property type="match status" value="1"/>
</dbReference>
<dbReference type="AlphaFoldDB" id="A0A2S8FYI4"/>
<proteinExistence type="predicted"/>
<dbReference type="EMBL" id="PUHY01000005">
    <property type="protein sequence ID" value="PQO37266.1"/>
    <property type="molecule type" value="Genomic_DNA"/>
</dbReference>
<evidence type="ECO:0000313" key="2">
    <source>
        <dbReference type="Proteomes" id="UP000238322"/>
    </source>
</evidence>
<dbReference type="PANTHER" id="PTHR47623:SF1">
    <property type="entry name" value="OS09G0287300 PROTEIN"/>
    <property type="match status" value="1"/>
</dbReference>
<dbReference type="SUPFAM" id="SSF53254">
    <property type="entry name" value="Phosphoglycerate mutase-like"/>
    <property type="match status" value="1"/>
</dbReference>
<dbReference type="InterPro" id="IPR029033">
    <property type="entry name" value="His_PPase_superfam"/>
</dbReference>
<evidence type="ECO:0000313" key="1">
    <source>
        <dbReference type="EMBL" id="PQO37266.1"/>
    </source>
</evidence>
<dbReference type="InterPro" id="IPR013078">
    <property type="entry name" value="His_Pase_superF_clade-1"/>
</dbReference>
<name>A0A2S8FYI4_9BACT</name>
<sequence>MFRDGNYTRSLTYRFPASRPNQDQKVPRMKRMILMRHAKSSWEDDVADFDRPLNRRGLRDAPRIAAAIASLGWNPDIVVHSAALRTTQTWELMASTFSDVRQVVSSKSLYHGSPADIQAAIENLPEDCQTSLIIGHNPGWELAVSQLSNQNLRMTTANAALFQNETSDWRNLLHANQSWQFVTILRPKELAE</sequence>
<comment type="caution">
    <text evidence="1">The sequence shown here is derived from an EMBL/GenBank/DDBJ whole genome shotgun (WGS) entry which is preliminary data.</text>
</comment>
<reference evidence="1 2" key="1">
    <citation type="submission" date="2018-02" db="EMBL/GenBank/DDBJ databases">
        <title>Comparative genomes isolates from brazilian mangrove.</title>
        <authorList>
            <person name="Araujo J.E."/>
            <person name="Taketani R.G."/>
            <person name="Silva M.C.P."/>
            <person name="Loureco M.V."/>
            <person name="Andreote F.D."/>
        </authorList>
    </citation>
    <scope>NUCLEOTIDE SEQUENCE [LARGE SCALE GENOMIC DNA]</scope>
    <source>
        <strain evidence="1 2">Hex-1 MGV</strain>
    </source>
</reference>
<dbReference type="CDD" id="cd07067">
    <property type="entry name" value="HP_PGM_like"/>
    <property type="match status" value="1"/>
</dbReference>
<protein>
    <recommendedName>
        <fullName evidence="3">Histidine phosphatase family protein</fullName>
    </recommendedName>
</protein>
<dbReference type="Proteomes" id="UP000238322">
    <property type="component" value="Unassembled WGS sequence"/>
</dbReference>
<dbReference type="Gene3D" id="3.40.50.1240">
    <property type="entry name" value="Phosphoglycerate mutase-like"/>
    <property type="match status" value="1"/>
</dbReference>
<gene>
    <name evidence="1" type="ORF">C5Y83_04780</name>
</gene>
<evidence type="ECO:0008006" key="3">
    <source>
        <dbReference type="Google" id="ProtNLM"/>
    </source>
</evidence>
<dbReference type="PANTHER" id="PTHR47623">
    <property type="entry name" value="OS09G0287300 PROTEIN"/>
    <property type="match status" value="1"/>
</dbReference>
<organism evidence="1 2">
    <name type="scientific">Blastopirellula marina</name>
    <dbReference type="NCBI Taxonomy" id="124"/>
    <lineage>
        <taxon>Bacteria</taxon>
        <taxon>Pseudomonadati</taxon>
        <taxon>Planctomycetota</taxon>
        <taxon>Planctomycetia</taxon>
        <taxon>Pirellulales</taxon>
        <taxon>Pirellulaceae</taxon>
        <taxon>Blastopirellula</taxon>
    </lineage>
</organism>